<dbReference type="PANTHER" id="PTHR43301:SF3">
    <property type="entry name" value="ARABINAN ENDO-1,5-ALPHA-L-ARABINOSIDASE A-RELATED"/>
    <property type="match status" value="1"/>
</dbReference>
<reference evidence="7 8" key="1">
    <citation type="submission" date="2019-07" db="EMBL/GenBank/DDBJ databases">
        <title>Genomic Encyclopedia of Archaeal and Bacterial Type Strains, Phase II (KMG-II): from individual species to whole genera.</title>
        <authorList>
            <person name="Goeker M."/>
        </authorList>
    </citation>
    <scope>NUCLEOTIDE SEQUENCE [LARGE SCALE GENOMIC DNA]</scope>
    <source>
        <strain evidence="7 8">DSM 18850</strain>
    </source>
</reference>
<evidence type="ECO:0000256" key="5">
    <source>
        <dbReference type="RuleBase" id="RU361187"/>
    </source>
</evidence>
<keyword evidence="6" id="KW-0732">Signal</keyword>
<evidence type="ECO:0000256" key="6">
    <source>
        <dbReference type="SAM" id="SignalP"/>
    </source>
</evidence>
<evidence type="ECO:0000256" key="2">
    <source>
        <dbReference type="ARBA" id="ARBA00009865"/>
    </source>
</evidence>
<sequence length="323" mass="37488">MTLNKKQKNYMKRTLLNLVLFINIAFLPAAAQDSVYLFSYFVGNGESGLHLAHSKDGFTWNTINKQAPFLKPGLSPDKLMRDPCIIRGKDNTFHMVWTVSWTQRGIGYASSRDLVNWSEQKYIPVMEHEEKARNSWAPEITYDPREDVYMIYWATTIRGEFPETQVDADNGYNHRMYYVTTKDFETFSETKLLYDPGFNCIDATVLPYKNKWVMFLKDETRVPPQKNLKVTFADNLTGPYAPASEPITGSYWAEGPTVLEVGQTWIVYFDKYTERTYGAVRSKDLKQWEDISDQVSFPQGARHGTVFKVSQTEFRKLVKEIEY</sequence>
<evidence type="ECO:0000313" key="8">
    <source>
        <dbReference type="Proteomes" id="UP000325105"/>
    </source>
</evidence>
<keyword evidence="3 5" id="KW-0378">Hydrolase</keyword>
<dbReference type="InterPro" id="IPR006710">
    <property type="entry name" value="Glyco_hydro_43"/>
</dbReference>
<keyword evidence="8" id="KW-1185">Reference proteome</keyword>
<dbReference type="Pfam" id="PF04616">
    <property type="entry name" value="Glyco_hydro_43"/>
    <property type="match status" value="1"/>
</dbReference>
<proteinExistence type="inferred from homology"/>
<dbReference type="GO" id="GO:0004553">
    <property type="term" value="F:hydrolase activity, hydrolyzing O-glycosyl compounds"/>
    <property type="evidence" value="ECO:0007669"/>
    <property type="project" value="InterPro"/>
</dbReference>
<dbReference type="InterPro" id="IPR050727">
    <property type="entry name" value="GH43_arabinanases"/>
</dbReference>
<dbReference type="SUPFAM" id="SSF75005">
    <property type="entry name" value="Arabinanase/levansucrase/invertase"/>
    <property type="match status" value="1"/>
</dbReference>
<gene>
    <name evidence="7" type="ORF">BC792_12449</name>
</gene>
<name>A0A5S5D4Q1_9SPHI</name>
<comment type="caution">
    <text evidence="7">The sequence shown here is derived from an EMBL/GenBank/DDBJ whole genome shotgun (WGS) entry which is preliminary data.</text>
</comment>
<feature type="chain" id="PRO_5024416110" evidence="6">
    <location>
        <begin position="32"/>
        <end position="323"/>
    </location>
</feature>
<dbReference type="PANTHER" id="PTHR43301">
    <property type="entry name" value="ARABINAN ENDO-1,5-ALPHA-L-ARABINOSIDASE"/>
    <property type="match status" value="1"/>
</dbReference>
<evidence type="ECO:0000256" key="4">
    <source>
        <dbReference type="ARBA" id="ARBA00023295"/>
    </source>
</evidence>
<comment type="similarity">
    <text evidence="2 5">Belongs to the glycosyl hydrolase 43 family.</text>
</comment>
<organism evidence="7 8">
    <name type="scientific">Sphingobacterium allocomposti</name>
    <dbReference type="NCBI Taxonomy" id="415956"/>
    <lineage>
        <taxon>Bacteria</taxon>
        <taxon>Pseudomonadati</taxon>
        <taxon>Bacteroidota</taxon>
        <taxon>Sphingobacteriia</taxon>
        <taxon>Sphingobacteriales</taxon>
        <taxon>Sphingobacteriaceae</taxon>
        <taxon>Sphingobacterium</taxon>
    </lineage>
</organism>
<dbReference type="AlphaFoldDB" id="A0A5S5D4Q1"/>
<evidence type="ECO:0000256" key="1">
    <source>
        <dbReference type="ARBA" id="ARBA00004834"/>
    </source>
</evidence>
<evidence type="ECO:0000313" key="7">
    <source>
        <dbReference type="EMBL" id="TYP90268.1"/>
    </source>
</evidence>
<accession>A0A5S5D4Q1</accession>
<comment type="pathway">
    <text evidence="1">Glycan metabolism; L-arabinan degradation.</text>
</comment>
<dbReference type="GO" id="GO:0005975">
    <property type="term" value="P:carbohydrate metabolic process"/>
    <property type="evidence" value="ECO:0007669"/>
    <property type="project" value="InterPro"/>
</dbReference>
<evidence type="ECO:0000256" key="3">
    <source>
        <dbReference type="ARBA" id="ARBA00022801"/>
    </source>
</evidence>
<dbReference type="InterPro" id="IPR023296">
    <property type="entry name" value="Glyco_hydro_beta-prop_sf"/>
</dbReference>
<protein>
    <submittedName>
        <fullName evidence="7">Glycosyl hydrolase family 43</fullName>
    </submittedName>
</protein>
<dbReference type="CDD" id="cd08983">
    <property type="entry name" value="GH43_Bt3655-like"/>
    <property type="match status" value="1"/>
</dbReference>
<dbReference type="Gene3D" id="2.115.10.20">
    <property type="entry name" value="Glycosyl hydrolase domain, family 43"/>
    <property type="match status" value="1"/>
</dbReference>
<dbReference type="Proteomes" id="UP000325105">
    <property type="component" value="Unassembled WGS sequence"/>
</dbReference>
<feature type="signal peptide" evidence="6">
    <location>
        <begin position="1"/>
        <end position="31"/>
    </location>
</feature>
<keyword evidence="4 5" id="KW-0326">Glycosidase</keyword>
<dbReference type="EMBL" id="VNHX01000024">
    <property type="protein sequence ID" value="TYP90268.1"/>
    <property type="molecule type" value="Genomic_DNA"/>
</dbReference>